<protein>
    <submittedName>
        <fullName evidence="9">Related to cytochrome P450 CYP4/CYP19/CYP26 subfamilies</fullName>
    </submittedName>
</protein>
<dbReference type="SUPFAM" id="SSF48264">
    <property type="entry name" value="Cytochrome P450"/>
    <property type="match status" value="1"/>
</dbReference>
<feature type="binding site" description="axial binding residue" evidence="7">
    <location>
        <position position="378"/>
    </location>
    <ligand>
        <name>heme</name>
        <dbReference type="ChEBI" id="CHEBI:30413"/>
    </ligand>
    <ligandPart>
        <name>Fe</name>
        <dbReference type="ChEBI" id="CHEBI:18248"/>
    </ligandPart>
</feature>
<dbReference type="PROSITE" id="PS00086">
    <property type="entry name" value="CYTOCHROME_P450"/>
    <property type="match status" value="1"/>
</dbReference>
<dbReference type="Gene3D" id="1.10.630.10">
    <property type="entry name" value="Cytochrome P450"/>
    <property type="match status" value="1"/>
</dbReference>
<dbReference type="AlphaFoldDB" id="A0AAE8MYF9"/>
<dbReference type="GO" id="GO:0020037">
    <property type="term" value="F:heme binding"/>
    <property type="evidence" value="ECO:0007669"/>
    <property type="project" value="InterPro"/>
</dbReference>
<dbReference type="PRINTS" id="PR00463">
    <property type="entry name" value="EP450I"/>
</dbReference>
<keyword evidence="3 7" id="KW-0349">Heme</keyword>
<dbReference type="GO" id="GO:0016705">
    <property type="term" value="F:oxidoreductase activity, acting on paired donors, with incorporation or reduction of molecular oxygen"/>
    <property type="evidence" value="ECO:0007669"/>
    <property type="project" value="InterPro"/>
</dbReference>
<sequence>MTGQGGQYVYRLHQKYGPIVRTNADEVDVSYIPAVRGIHSIQSGYLKSPWYTKMTGGATPNVFSTTDVEYHRRHRRLLSMPLSESALKAVEPTVRANASLVVRKIGEEMKKRGAADVWKWFMFYTTDVIGELSFGESFRMLEKGRKNQYIIDLESIAKNGALRVSFPWLHTLSTVLPIPIFRDAEGTLKRMIAYSKQSLQRYKHLVTAEPDNAPITLFRKLFRAGDEGLSDTEILAEARVYLIAGSDTTSNTLTYLVWSVCRNDSILRILTKELAALPPEFDDHMLKSLPYLNQVIDETLRLYSAVPAGLPRLVPTGGAELAGFWLPGGSTVTTQAYTLHRNPEVFPRPEVFDPTRWAQPTRAMKESSMHFGGGSRICIGMHLARMELRLAAALFFLAFPDAKVSSLEGMSDGDMEQMTFHPCA</sequence>
<dbReference type="EMBL" id="ONZQ02000005">
    <property type="protein sequence ID" value="SPO01584.1"/>
    <property type="molecule type" value="Genomic_DNA"/>
</dbReference>
<dbReference type="InterPro" id="IPR017972">
    <property type="entry name" value="Cyt_P450_CS"/>
</dbReference>
<evidence type="ECO:0000313" key="9">
    <source>
        <dbReference type="EMBL" id="SPO01584.1"/>
    </source>
</evidence>
<accession>A0AAE8MYF9</accession>
<dbReference type="PANTHER" id="PTHR24305">
    <property type="entry name" value="CYTOCHROME P450"/>
    <property type="match status" value="1"/>
</dbReference>
<keyword evidence="5 8" id="KW-0560">Oxidoreductase</keyword>
<dbReference type="PANTHER" id="PTHR24305:SF96">
    <property type="entry name" value="CYTOCHROME P450 MONOOXYGENASE STCB-RELATED"/>
    <property type="match status" value="1"/>
</dbReference>
<evidence type="ECO:0000256" key="5">
    <source>
        <dbReference type="ARBA" id="ARBA00023002"/>
    </source>
</evidence>
<dbReference type="Pfam" id="PF00067">
    <property type="entry name" value="p450"/>
    <property type="match status" value="1"/>
</dbReference>
<comment type="cofactor">
    <cofactor evidence="1 7">
        <name>heme</name>
        <dbReference type="ChEBI" id="CHEBI:30413"/>
    </cofactor>
</comment>
<keyword evidence="4 7" id="KW-0479">Metal-binding</keyword>
<evidence type="ECO:0000256" key="2">
    <source>
        <dbReference type="ARBA" id="ARBA00010617"/>
    </source>
</evidence>
<proteinExistence type="inferred from homology"/>
<comment type="similarity">
    <text evidence="2 8">Belongs to the cytochrome P450 family.</text>
</comment>
<keyword evidence="10" id="KW-1185">Reference proteome</keyword>
<evidence type="ECO:0000256" key="7">
    <source>
        <dbReference type="PIRSR" id="PIRSR602401-1"/>
    </source>
</evidence>
<evidence type="ECO:0000256" key="1">
    <source>
        <dbReference type="ARBA" id="ARBA00001971"/>
    </source>
</evidence>
<evidence type="ECO:0000256" key="3">
    <source>
        <dbReference type="ARBA" id="ARBA00022617"/>
    </source>
</evidence>
<name>A0AAE8MYF9_9PEZI</name>
<dbReference type="Proteomes" id="UP001187682">
    <property type="component" value="Unassembled WGS sequence"/>
</dbReference>
<organism evidence="9 10">
    <name type="scientific">Cephalotrichum gorgonifer</name>
    <dbReference type="NCBI Taxonomy" id="2041049"/>
    <lineage>
        <taxon>Eukaryota</taxon>
        <taxon>Fungi</taxon>
        <taxon>Dikarya</taxon>
        <taxon>Ascomycota</taxon>
        <taxon>Pezizomycotina</taxon>
        <taxon>Sordariomycetes</taxon>
        <taxon>Hypocreomycetidae</taxon>
        <taxon>Microascales</taxon>
        <taxon>Microascaceae</taxon>
        <taxon>Cephalotrichum</taxon>
    </lineage>
</organism>
<dbReference type="GO" id="GO:0005506">
    <property type="term" value="F:iron ion binding"/>
    <property type="evidence" value="ECO:0007669"/>
    <property type="project" value="InterPro"/>
</dbReference>
<evidence type="ECO:0000313" key="10">
    <source>
        <dbReference type="Proteomes" id="UP001187682"/>
    </source>
</evidence>
<evidence type="ECO:0000256" key="8">
    <source>
        <dbReference type="RuleBase" id="RU000461"/>
    </source>
</evidence>
<dbReference type="InterPro" id="IPR050121">
    <property type="entry name" value="Cytochrome_P450_monoxygenase"/>
</dbReference>
<keyword evidence="6 7" id="KW-0408">Iron</keyword>
<dbReference type="PRINTS" id="PR00385">
    <property type="entry name" value="P450"/>
</dbReference>
<reference evidence="9" key="1">
    <citation type="submission" date="2018-03" db="EMBL/GenBank/DDBJ databases">
        <authorList>
            <person name="Guldener U."/>
        </authorList>
    </citation>
    <scope>NUCLEOTIDE SEQUENCE</scope>
</reference>
<evidence type="ECO:0000256" key="4">
    <source>
        <dbReference type="ARBA" id="ARBA00022723"/>
    </source>
</evidence>
<keyword evidence="8" id="KW-0503">Monooxygenase</keyword>
<dbReference type="InterPro" id="IPR002401">
    <property type="entry name" value="Cyt_P450_E_grp-I"/>
</dbReference>
<comment type="caution">
    <text evidence="9">The sequence shown here is derived from an EMBL/GenBank/DDBJ whole genome shotgun (WGS) entry which is preliminary data.</text>
</comment>
<dbReference type="InterPro" id="IPR036396">
    <property type="entry name" value="Cyt_P450_sf"/>
</dbReference>
<evidence type="ECO:0000256" key="6">
    <source>
        <dbReference type="ARBA" id="ARBA00023004"/>
    </source>
</evidence>
<gene>
    <name evidence="9" type="ORF">DNG_04257</name>
</gene>
<dbReference type="InterPro" id="IPR001128">
    <property type="entry name" value="Cyt_P450"/>
</dbReference>
<dbReference type="GO" id="GO:0004497">
    <property type="term" value="F:monooxygenase activity"/>
    <property type="evidence" value="ECO:0007669"/>
    <property type="project" value="UniProtKB-KW"/>
</dbReference>